<accession>A0A1C3NXE2</accession>
<organism evidence="2 3">
    <name type="scientific">Candidatus Protofrankia californiensis</name>
    <dbReference type="NCBI Taxonomy" id="1839754"/>
    <lineage>
        <taxon>Bacteria</taxon>
        <taxon>Bacillati</taxon>
        <taxon>Actinomycetota</taxon>
        <taxon>Actinomycetes</taxon>
        <taxon>Frankiales</taxon>
        <taxon>Frankiaceae</taxon>
        <taxon>Protofrankia</taxon>
    </lineage>
</organism>
<proteinExistence type="predicted"/>
<feature type="region of interest" description="Disordered" evidence="1">
    <location>
        <begin position="926"/>
        <end position="955"/>
    </location>
</feature>
<evidence type="ECO:0000256" key="1">
    <source>
        <dbReference type="SAM" id="MobiDB-lite"/>
    </source>
</evidence>
<feature type="region of interest" description="Disordered" evidence="1">
    <location>
        <begin position="218"/>
        <end position="237"/>
    </location>
</feature>
<dbReference type="EMBL" id="FLUV01000960">
    <property type="protein sequence ID" value="SBW22207.1"/>
    <property type="molecule type" value="Genomic_DNA"/>
</dbReference>
<feature type="compositionally biased region" description="Basic and acidic residues" evidence="1">
    <location>
        <begin position="219"/>
        <end position="237"/>
    </location>
</feature>
<gene>
    <name evidence="2" type="ORF">FDG2_2296</name>
</gene>
<protein>
    <submittedName>
        <fullName evidence="2">Uncharacterized protein</fullName>
    </submittedName>
</protein>
<reference evidence="3" key="1">
    <citation type="submission" date="2016-02" db="EMBL/GenBank/DDBJ databases">
        <authorList>
            <person name="Wibberg D."/>
        </authorList>
    </citation>
    <scope>NUCLEOTIDE SEQUENCE [LARGE SCALE GENOMIC DNA]</scope>
</reference>
<evidence type="ECO:0000313" key="3">
    <source>
        <dbReference type="Proteomes" id="UP000199013"/>
    </source>
</evidence>
<feature type="compositionally biased region" description="Basic and acidic residues" evidence="1">
    <location>
        <begin position="942"/>
        <end position="955"/>
    </location>
</feature>
<sequence length="1340" mass="146685">MRVACAFARDDERHPDARNALDKAEGWIRRRTAGGDETDRWDLAADDVARAAEARYRLDGLPAAVDDLKRWRPASAALEAAAQLAARVAKDLSPDQVREVLRDERVPAAAQAPILAHLSAAHGAVDSTWVDEVVAALLTVPLDRPQAWQVHLIDAAIRAGNRDRAAALARRWAGEIPTSPWVFARADAEGTTMLRFHAASAALAGLALPIDDLVPSSLRPEETERGQPDPRGHDRRQWTTRAEPLLEILLLTVRAATGNAHADEIRALLTRGLADRTQQAGHRWFSHDSSYRAWATLMVEAAVDTGCVADCLPRLVDTAPQLIRDAAPDLWLDLAELLARHREYADRAADLCARAARHARTGTHSAADRLEALARAAEIAAPVDASLGRQLFDYAVDAATGINDDAARLLTVHADLAHRALIPQEQRAATATRLIAAAEAVSPHVTESSVIPYAKIAGAAGHLDPMTGLAAVSRWDDQDRIRLGSTLSAALTGAVDSGTVPSWQALVLDHLIDGDSQRLTYQLDIANRMSTHGTAGKTEARAAVARAARWLRRRVPGRGQPELARRLLDTAGADIIDCSQRTDLETVAGFTSAPDADRMTPTRPRNDHASAAAQALLAQASTRTWTTLTDDIAVLRGAGLYGEDVQDFIIAVVRAAPTTQRRDTLKAVASLQDTFANTILTALADCVSTWRDWPEVRAWAANALPALLASHLAALLMWNLNADTLVRQLRVLADDSTIRRALLFAVPNTRAELASYGWRNLVILLGRLCGEDDAAAALLALLDDRTLDDSETPVHHPGPAGPLPPLLWSIFGHPRRELRWRAAHATRDLLTGRSPRLVAPLVAEFMRYLDGTHPGPFRDKDLHFYQLSAATGLLVALHRVATDEPALLASHLDDLIRHATSRELPHAQIRELALRAALAVAGPTNPAVDGLRHANQPSSCATDRKSYNDDSDRQVSDTRRYDFDSLDTLPYWFGPLARVFDVPVDTVAEIAEGWIIDRWGLGHDDWFTDARELRDQRSWERTSHRQGSLPPEESLRLYLEFHALMAAAGELADSDRSVRVRTSSFDDGDPWGDWLSDRLPSVDVWVADLAEAVPAQPEFFGDQTVDDDTWDVPTNGVYDHALGICSHGLPSLVTIAASIDLGYPGKHEMTYIRSALVGADHADDLLRALAAASDPRYWKLPDEGETDHEVDFGAFQLHGWLVDPDDHRTDLDGHDLYAHGLSKTLPLPGDAFRAATRTTRDATGRALITPDQSVVAKGEQWADRDPGQAHGRITTSSGYRVRVNREILLHYLAETGKRLIVEVQIGRRRGDEYPPPRSHIYLINAQGRVTTTRRSGSRAR</sequence>
<dbReference type="Proteomes" id="UP000199013">
    <property type="component" value="Unassembled WGS sequence"/>
</dbReference>
<keyword evidence="3" id="KW-1185">Reference proteome</keyword>
<evidence type="ECO:0000313" key="2">
    <source>
        <dbReference type="EMBL" id="SBW22207.1"/>
    </source>
</evidence>
<name>A0A1C3NXE2_9ACTN</name>